<reference evidence="1" key="2">
    <citation type="submission" date="2021-03" db="UniProtKB">
        <authorList>
            <consortium name="EnsemblPlants"/>
        </authorList>
    </citation>
    <scope>IDENTIFICATION</scope>
</reference>
<evidence type="ECO:0000313" key="1">
    <source>
        <dbReference type="EnsemblPlants" id="cds.evm.model.01.1104"/>
    </source>
</evidence>
<dbReference type="OMA" id="MANTTCD"/>
<evidence type="ECO:0000313" key="2">
    <source>
        <dbReference type="Proteomes" id="UP000596661"/>
    </source>
</evidence>
<dbReference type="PANTHER" id="PTHR11439:SF470">
    <property type="entry name" value="CYSTEINE-RICH RLK (RECEPTOR-LIKE PROTEIN KINASE) 8"/>
    <property type="match status" value="1"/>
</dbReference>
<dbReference type="EnsemblPlants" id="evm.model.01.1104">
    <property type="protein sequence ID" value="cds.evm.model.01.1104"/>
    <property type="gene ID" value="evm.TU.01.1104"/>
</dbReference>
<protein>
    <submittedName>
        <fullName evidence="1">Uncharacterized protein</fullName>
    </submittedName>
</protein>
<dbReference type="Proteomes" id="UP000596661">
    <property type="component" value="Chromosome 1"/>
</dbReference>
<dbReference type="CDD" id="cd09272">
    <property type="entry name" value="RNase_HI_RT_Ty1"/>
    <property type="match status" value="1"/>
</dbReference>
<organism evidence="1 2">
    <name type="scientific">Cannabis sativa</name>
    <name type="common">Hemp</name>
    <name type="synonym">Marijuana</name>
    <dbReference type="NCBI Taxonomy" id="3483"/>
    <lineage>
        <taxon>Eukaryota</taxon>
        <taxon>Viridiplantae</taxon>
        <taxon>Streptophyta</taxon>
        <taxon>Embryophyta</taxon>
        <taxon>Tracheophyta</taxon>
        <taxon>Spermatophyta</taxon>
        <taxon>Magnoliopsida</taxon>
        <taxon>eudicotyledons</taxon>
        <taxon>Gunneridae</taxon>
        <taxon>Pentapetalae</taxon>
        <taxon>rosids</taxon>
        <taxon>fabids</taxon>
        <taxon>Rosales</taxon>
        <taxon>Cannabaceae</taxon>
        <taxon>Cannabis</taxon>
    </lineage>
</organism>
<name>A0A803NFL7_CANSA</name>
<dbReference type="Gramene" id="evm.model.01.1104">
    <property type="protein sequence ID" value="cds.evm.model.01.1104"/>
    <property type="gene ID" value="evm.TU.01.1104"/>
</dbReference>
<dbReference type="EMBL" id="UZAU01000023">
    <property type="status" value="NOT_ANNOTATED_CDS"/>
    <property type="molecule type" value="Genomic_DNA"/>
</dbReference>
<sequence>MNAAQRALQYVKGTPGQGLFYPTKSEIQLQGYTDADWAACVDTRRSTTGFCIFLGKSLVSWKSKKQSIVSISSAEAEYRAMANTTCDLVWLLSILKELNIEHVGPAILH</sequence>
<reference evidence="1" key="1">
    <citation type="submission" date="2018-11" db="EMBL/GenBank/DDBJ databases">
        <authorList>
            <person name="Grassa J C."/>
        </authorList>
    </citation>
    <scope>NUCLEOTIDE SEQUENCE [LARGE SCALE GENOMIC DNA]</scope>
</reference>
<proteinExistence type="predicted"/>
<accession>A0A803NFL7</accession>
<dbReference type="PANTHER" id="PTHR11439">
    <property type="entry name" value="GAG-POL-RELATED RETROTRANSPOSON"/>
    <property type="match status" value="1"/>
</dbReference>
<dbReference type="AlphaFoldDB" id="A0A803NFL7"/>
<keyword evidence="2" id="KW-1185">Reference proteome</keyword>